<dbReference type="EMBL" id="KZ084097">
    <property type="protein sequence ID" value="OSD04410.1"/>
    <property type="molecule type" value="Genomic_DNA"/>
</dbReference>
<accession>A0A1Y2ITD5</accession>
<feature type="coiled-coil region" evidence="1">
    <location>
        <begin position="372"/>
        <end position="399"/>
    </location>
</feature>
<evidence type="ECO:0000313" key="3">
    <source>
        <dbReference type="EMBL" id="OSD04410.1"/>
    </source>
</evidence>
<reference evidence="3 4" key="1">
    <citation type="journal article" date="2015" name="Biotechnol. Biofuels">
        <title>Enhanced degradation of softwood versus hardwood by the white-rot fungus Pycnoporus coccineus.</title>
        <authorList>
            <person name="Couturier M."/>
            <person name="Navarro D."/>
            <person name="Chevret D."/>
            <person name="Henrissat B."/>
            <person name="Piumi F."/>
            <person name="Ruiz-Duenas F.J."/>
            <person name="Martinez A.T."/>
            <person name="Grigoriev I.V."/>
            <person name="Riley R."/>
            <person name="Lipzen A."/>
            <person name="Berrin J.G."/>
            <person name="Master E.R."/>
            <person name="Rosso M.N."/>
        </authorList>
    </citation>
    <scope>NUCLEOTIDE SEQUENCE [LARGE SCALE GENOMIC DNA]</scope>
    <source>
        <strain evidence="3 4">BRFM310</strain>
    </source>
</reference>
<organism evidence="3 4">
    <name type="scientific">Trametes coccinea (strain BRFM310)</name>
    <name type="common">Pycnoporus coccineus</name>
    <dbReference type="NCBI Taxonomy" id="1353009"/>
    <lineage>
        <taxon>Eukaryota</taxon>
        <taxon>Fungi</taxon>
        <taxon>Dikarya</taxon>
        <taxon>Basidiomycota</taxon>
        <taxon>Agaricomycotina</taxon>
        <taxon>Agaricomycetes</taxon>
        <taxon>Polyporales</taxon>
        <taxon>Polyporaceae</taxon>
        <taxon>Trametes</taxon>
    </lineage>
</organism>
<feature type="region of interest" description="Disordered" evidence="2">
    <location>
        <begin position="101"/>
        <end position="120"/>
    </location>
</feature>
<evidence type="ECO:0000313" key="4">
    <source>
        <dbReference type="Proteomes" id="UP000193067"/>
    </source>
</evidence>
<keyword evidence="4" id="KW-1185">Reference proteome</keyword>
<dbReference type="Proteomes" id="UP000193067">
    <property type="component" value="Unassembled WGS sequence"/>
</dbReference>
<dbReference type="AlphaFoldDB" id="A0A1Y2ITD5"/>
<evidence type="ECO:0000256" key="1">
    <source>
        <dbReference type="SAM" id="Coils"/>
    </source>
</evidence>
<keyword evidence="1" id="KW-0175">Coiled coil</keyword>
<feature type="compositionally biased region" description="Basic and acidic residues" evidence="2">
    <location>
        <begin position="26"/>
        <end position="36"/>
    </location>
</feature>
<sequence length="433" mass="48881">MPATRRSPKQQSQCHSNLKKMWARRRASDKENERIPPLELQHVRQDQPTRTDVKTVKRDLHNALRREGRLRQKNQRLDKEVEDSQIRHTVGAANCGVTHSRTRGPGCKAPDNAPKPWHRSSLRTGSVKWKLKPARWSQLHSSQQHTIRPAVLLHATQEHAATRVRVAEHRAAEEVRIAHEHAAQTIHEARRHAQESMRMAQEQAAQQVHSAEDKAARLVEEQRLDIERRAAALVEAAHADANAGILIAEAKAEAIANERLRVAENQASDLLQVALLQSARAIRAVETEAAARIAATRRDADEDVRAAEEKATARVRAAEEERGLAEEAGRCLEEQLLDALEHARDDLETVKTIAASKELVATELQAQLTSRLQDAMHYSERLRERIQVLEHQKDALRKKAERSPMQRERAVAKARTTAAWCATSLLWASRSVR</sequence>
<feature type="region of interest" description="Disordered" evidence="2">
    <location>
        <begin position="1"/>
        <end position="36"/>
    </location>
</feature>
<gene>
    <name evidence="3" type="ORF">PYCCODRAFT_1433794</name>
</gene>
<feature type="coiled-coil region" evidence="1">
    <location>
        <begin position="290"/>
        <end position="335"/>
    </location>
</feature>
<protein>
    <submittedName>
        <fullName evidence="3">Uncharacterized protein</fullName>
    </submittedName>
</protein>
<proteinExistence type="predicted"/>
<name>A0A1Y2ITD5_TRAC3</name>
<evidence type="ECO:0000256" key="2">
    <source>
        <dbReference type="SAM" id="MobiDB-lite"/>
    </source>
</evidence>